<evidence type="ECO:0000256" key="2">
    <source>
        <dbReference type="ARBA" id="ARBA00022741"/>
    </source>
</evidence>
<gene>
    <name evidence="5" type="ORF">AB8U03_13165</name>
</gene>
<keyword evidence="2" id="KW-0547">Nucleotide-binding</keyword>
<dbReference type="Proteomes" id="UP001564657">
    <property type="component" value="Unassembled WGS sequence"/>
</dbReference>
<comment type="caution">
    <text evidence="5">The sequence shown here is derived from an EMBL/GenBank/DDBJ whole genome shotgun (WGS) entry which is preliminary data.</text>
</comment>
<organism evidence="5 6">
    <name type="scientific">Clostridium moutaii</name>
    <dbReference type="NCBI Taxonomy" id="3240932"/>
    <lineage>
        <taxon>Bacteria</taxon>
        <taxon>Bacillati</taxon>
        <taxon>Bacillota</taxon>
        <taxon>Clostridia</taxon>
        <taxon>Eubacteriales</taxon>
        <taxon>Clostridiaceae</taxon>
        <taxon>Clostridium</taxon>
    </lineage>
</organism>
<sequence>MGCNGAGKTTTLKSLLNFVHPDSGEIMFFGKKFKDSEFEIKQKVGFVLGGINYYPKKKIKVISAVTRRFYKQWDNRVYSHYMNMFKLDENKTPDELSEWKNSCKYRYKFIFSTI</sequence>
<dbReference type="EMBL" id="JBGEWD010000013">
    <property type="protein sequence ID" value="MEY8001125.1"/>
    <property type="molecule type" value="Genomic_DNA"/>
</dbReference>
<feature type="domain" description="ABC transporter" evidence="4">
    <location>
        <begin position="1"/>
        <end position="89"/>
    </location>
</feature>
<name>A0ABV4BUC7_9CLOT</name>
<reference evidence="5 6" key="1">
    <citation type="submission" date="2024-08" db="EMBL/GenBank/DDBJ databases">
        <title>Clostridium lapicellarii sp. nov., and Clostridium renhuaiense sp. nov., two species isolated from the mud in a fermentation cellar used for producing sauce-flavour Chinese liquors.</title>
        <authorList>
            <person name="Yang F."/>
            <person name="Wang H."/>
            <person name="Chen L.Q."/>
            <person name="Zhou N."/>
            <person name="Lu J.J."/>
            <person name="Pu X.X."/>
            <person name="Wan B."/>
            <person name="Wang L."/>
            <person name="Liu S.J."/>
        </authorList>
    </citation>
    <scope>NUCLEOTIDE SEQUENCE [LARGE SCALE GENOMIC DNA]</scope>
    <source>
        <strain evidence="5 6">MT-5</strain>
    </source>
</reference>
<dbReference type="PANTHER" id="PTHR42939:SF3">
    <property type="entry name" value="ABC TRANSPORTER ATP-BINDING COMPONENT"/>
    <property type="match status" value="1"/>
</dbReference>
<dbReference type="Gene3D" id="3.40.50.300">
    <property type="entry name" value="P-loop containing nucleotide triphosphate hydrolases"/>
    <property type="match status" value="1"/>
</dbReference>
<accession>A0ABV4BUC7</accession>
<dbReference type="InterPro" id="IPR051782">
    <property type="entry name" value="ABC_Transporter_VariousFunc"/>
</dbReference>
<keyword evidence="6" id="KW-1185">Reference proteome</keyword>
<evidence type="ECO:0000313" key="5">
    <source>
        <dbReference type="EMBL" id="MEY8001125.1"/>
    </source>
</evidence>
<dbReference type="GO" id="GO:0005524">
    <property type="term" value="F:ATP binding"/>
    <property type="evidence" value="ECO:0007669"/>
    <property type="project" value="UniProtKB-KW"/>
</dbReference>
<dbReference type="SUPFAM" id="SSF52540">
    <property type="entry name" value="P-loop containing nucleoside triphosphate hydrolases"/>
    <property type="match status" value="1"/>
</dbReference>
<evidence type="ECO:0000313" key="6">
    <source>
        <dbReference type="Proteomes" id="UP001564657"/>
    </source>
</evidence>
<protein>
    <submittedName>
        <fullName evidence="5">ATP-binding cassette domain-containing protein</fullName>
    </submittedName>
</protein>
<evidence type="ECO:0000259" key="4">
    <source>
        <dbReference type="Pfam" id="PF00005"/>
    </source>
</evidence>
<keyword evidence="3 5" id="KW-0067">ATP-binding</keyword>
<dbReference type="RefSeq" id="WP_369705034.1">
    <property type="nucleotide sequence ID" value="NZ_JBGEWD010000013.1"/>
</dbReference>
<evidence type="ECO:0000256" key="1">
    <source>
        <dbReference type="ARBA" id="ARBA00022448"/>
    </source>
</evidence>
<proteinExistence type="predicted"/>
<keyword evidence="1" id="KW-0813">Transport</keyword>
<dbReference type="PANTHER" id="PTHR42939">
    <property type="entry name" value="ABC TRANSPORTER ATP-BINDING PROTEIN ALBC-RELATED"/>
    <property type="match status" value="1"/>
</dbReference>
<dbReference type="InterPro" id="IPR027417">
    <property type="entry name" value="P-loop_NTPase"/>
</dbReference>
<evidence type="ECO:0000256" key="3">
    <source>
        <dbReference type="ARBA" id="ARBA00022840"/>
    </source>
</evidence>
<dbReference type="InterPro" id="IPR003439">
    <property type="entry name" value="ABC_transporter-like_ATP-bd"/>
</dbReference>
<dbReference type="Pfam" id="PF00005">
    <property type="entry name" value="ABC_tran"/>
    <property type="match status" value="1"/>
</dbReference>